<dbReference type="InterPro" id="IPR006194">
    <property type="entry name" value="Gly-tRNA-synth_heterodimer"/>
</dbReference>
<proteinExistence type="predicted"/>
<dbReference type="AlphaFoldDB" id="A0A915L9F6"/>
<name>A0A915L9F6_ROMCU</name>
<reference evidence="3" key="1">
    <citation type="submission" date="2022-11" db="UniProtKB">
        <authorList>
            <consortium name="WormBaseParasite"/>
        </authorList>
    </citation>
    <scope>IDENTIFICATION</scope>
</reference>
<dbReference type="GO" id="GO:0004820">
    <property type="term" value="F:glycine-tRNA ligase activity"/>
    <property type="evidence" value="ECO:0007669"/>
    <property type="project" value="InterPro"/>
</dbReference>
<dbReference type="Proteomes" id="UP000887565">
    <property type="component" value="Unplaced"/>
</dbReference>
<protein>
    <submittedName>
        <fullName evidence="3">Glycine--tRNA ligase</fullName>
    </submittedName>
</protein>
<dbReference type="GO" id="GO:0006426">
    <property type="term" value="P:glycyl-tRNA aminoacylation"/>
    <property type="evidence" value="ECO:0007669"/>
    <property type="project" value="InterPro"/>
</dbReference>
<sequence>MIGKMKENDQEIRTESRHKNESDAMVKDSANPILDKWRMFYLLKNPCHEEFMISHMQRNSRENFTLSAEILVFKDGLDTIVGDLTVRLVENSSSDP</sequence>
<dbReference type="GO" id="GO:0005737">
    <property type="term" value="C:cytoplasm"/>
    <property type="evidence" value="ECO:0007669"/>
    <property type="project" value="InterPro"/>
</dbReference>
<dbReference type="GO" id="GO:0005524">
    <property type="term" value="F:ATP binding"/>
    <property type="evidence" value="ECO:0007669"/>
    <property type="project" value="InterPro"/>
</dbReference>
<evidence type="ECO:0000313" key="3">
    <source>
        <dbReference type="WBParaSite" id="nRc.2.0.1.t46386-RA"/>
    </source>
</evidence>
<feature type="region of interest" description="Disordered" evidence="1">
    <location>
        <begin position="1"/>
        <end position="25"/>
    </location>
</feature>
<keyword evidence="2" id="KW-1185">Reference proteome</keyword>
<evidence type="ECO:0000313" key="2">
    <source>
        <dbReference type="Proteomes" id="UP000887565"/>
    </source>
</evidence>
<evidence type="ECO:0000256" key="1">
    <source>
        <dbReference type="SAM" id="MobiDB-lite"/>
    </source>
</evidence>
<dbReference type="WBParaSite" id="nRc.2.0.1.t46386-RA">
    <property type="protein sequence ID" value="nRc.2.0.1.t46386-RA"/>
    <property type="gene ID" value="nRc.2.0.1.g46386"/>
</dbReference>
<organism evidence="2 3">
    <name type="scientific">Romanomermis culicivorax</name>
    <name type="common">Nematode worm</name>
    <dbReference type="NCBI Taxonomy" id="13658"/>
    <lineage>
        <taxon>Eukaryota</taxon>
        <taxon>Metazoa</taxon>
        <taxon>Ecdysozoa</taxon>
        <taxon>Nematoda</taxon>
        <taxon>Enoplea</taxon>
        <taxon>Dorylaimia</taxon>
        <taxon>Mermithida</taxon>
        <taxon>Mermithoidea</taxon>
        <taxon>Mermithidae</taxon>
        <taxon>Romanomermis</taxon>
    </lineage>
</organism>
<accession>A0A915L9F6</accession>
<dbReference type="PROSITE" id="PS50861">
    <property type="entry name" value="AA_TRNA_LIGASE_II_GLYAB"/>
    <property type="match status" value="1"/>
</dbReference>